<dbReference type="Proteomes" id="UP000024942">
    <property type="component" value="Unassembled WGS sequence"/>
</dbReference>
<reference evidence="1 2" key="1">
    <citation type="journal article" date="2014" name="Antonie Van Leeuwenhoek">
        <title>Hyphomonas beringensis sp. nov. and Hyphomonas chukchiensis sp. nov., isolated from surface seawater of the Bering Sea and Chukchi Sea.</title>
        <authorList>
            <person name="Li C."/>
            <person name="Lai Q."/>
            <person name="Li G."/>
            <person name="Dong C."/>
            <person name="Wang J."/>
            <person name="Liao Y."/>
            <person name="Shao Z."/>
        </authorList>
    </citation>
    <scope>NUCLEOTIDE SEQUENCE [LARGE SCALE GENOMIC DNA]</scope>
    <source>
        <strain evidence="1 2">SCH89</strain>
    </source>
</reference>
<evidence type="ECO:0000313" key="2">
    <source>
        <dbReference type="Proteomes" id="UP000024942"/>
    </source>
</evidence>
<sequence length="334" mass="36866">MRYSLLALAAVSLAACQTPGYDYEARIAPNYPQAAEFRDPEVGRFRGPAGDVAEAEFSAMISQVSLDGMPWFRRSGPEPDSLYEGGVAIDGWESEVRYERERRCVEHEGLFNCKRQGIVESECTNETVTVSVSATLVDLGSNRPVFTSAQPGSAARDTCIDVAEYRDGTVEIGTYRDPYRSTYNPYDAPIGLVRDAVVDAVGRFRYDIAPYNKTLRAEIMQKGLIPEEQNDTRFTLAVDATKNGNFLGACAQWDELAREYPRAPAVLHNQGACAEARGDMETAQLRYARAAELASQIPLMKDKSAKPIFDALERVSGRRYDEQLLDASTPKSGS</sequence>
<dbReference type="SUPFAM" id="SSF48452">
    <property type="entry name" value="TPR-like"/>
    <property type="match status" value="1"/>
</dbReference>
<dbReference type="STRING" id="1280953.HOC_17566"/>
<dbReference type="AlphaFoldDB" id="A0A059G2K8"/>
<keyword evidence="2" id="KW-1185">Reference proteome</keyword>
<gene>
    <name evidence="1" type="ORF">HOC_17566</name>
</gene>
<dbReference type="eggNOG" id="COG0457">
    <property type="taxonomic scope" value="Bacteria"/>
</dbReference>
<dbReference type="PROSITE" id="PS51257">
    <property type="entry name" value="PROKAR_LIPOPROTEIN"/>
    <property type="match status" value="1"/>
</dbReference>
<accession>A0A059G2K8</accession>
<dbReference type="Gene3D" id="1.25.40.10">
    <property type="entry name" value="Tetratricopeptide repeat domain"/>
    <property type="match status" value="1"/>
</dbReference>
<evidence type="ECO:0000313" key="1">
    <source>
        <dbReference type="EMBL" id="KDA01041.1"/>
    </source>
</evidence>
<organism evidence="1 2">
    <name type="scientific">Hyphomonas oceanitis SCH89</name>
    <dbReference type="NCBI Taxonomy" id="1280953"/>
    <lineage>
        <taxon>Bacteria</taxon>
        <taxon>Pseudomonadati</taxon>
        <taxon>Pseudomonadota</taxon>
        <taxon>Alphaproteobacteria</taxon>
        <taxon>Hyphomonadales</taxon>
        <taxon>Hyphomonadaceae</taxon>
        <taxon>Hyphomonas</taxon>
    </lineage>
</organism>
<dbReference type="EMBL" id="ARYL01000038">
    <property type="protein sequence ID" value="KDA01041.1"/>
    <property type="molecule type" value="Genomic_DNA"/>
</dbReference>
<dbReference type="PATRIC" id="fig|1280953.3.peg.3516"/>
<comment type="caution">
    <text evidence="1">The sequence shown here is derived from an EMBL/GenBank/DDBJ whole genome shotgun (WGS) entry which is preliminary data.</text>
</comment>
<protein>
    <recommendedName>
        <fullName evidence="3">Lipoprotein</fullName>
    </recommendedName>
</protein>
<proteinExistence type="predicted"/>
<dbReference type="InterPro" id="IPR011990">
    <property type="entry name" value="TPR-like_helical_dom_sf"/>
</dbReference>
<evidence type="ECO:0008006" key="3">
    <source>
        <dbReference type="Google" id="ProtNLM"/>
    </source>
</evidence>
<name>A0A059G2K8_9PROT</name>